<evidence type="ECO:0000313" key="3">
    <source>
        <dbReference type="Proteomes" id="UP000267096"/>
    </source>
</evidence>
<evidence type="ECO:0000313" key="2">
    <source>
        <dbReference type="EMBL" id="VDK48972.1"/>
    </source>
</evidence>
<gene>
    <name evidence="2" type="ORF">ASIM_LOCUS13114</name>
</gene>
<dbReference type="SUPFAM" id="SSF81321">
    <property type="entry name" value="Family A G protein-coupled receptor-like"/>
    <property type="match status" value="1"/>
</dbReference>
<keyword evidence="1" id="KW-0472">Membrane</keyword>
<dbReference type="Proteomes" id="UP000267096">
    <property type="component" value="Unassembled WGS sequence"/>
</dbReference>
<reference evidence="2 3" key="2">
    <citation type="submission" date="2018-11" db="EMBL/GenBank/DDBJ databases">
        <authorList>
            <consortium name="Pathogen Informatics"/>
        </authorList>
    </citation>
    <scope>NUCLEOTIDE SEQUENCE [LARGE SCALE GENOMIC DNA]</scope>
</reference>
<feature type="transmembrane region" description="Helical" evidence="1">
    <location>
        <begin position="49"/>
        <end position="72"/>
    </location>
</feature>
<reference evidence="4" key="1">
    <citation type="submission" date="2016-04" db="UniProtKB">
        <authorList>
            <consortium name="WormBaseParasite"/>
        </authorList>
    </citation>
    <scope>IDENTIFICATION</scope>
</reference>
<dbReference type="Gene3D" id="1.20.1070.10">
    <property type="entry name" value="Rhodopsin 7-helix transmembrane proteins"/>
    <property type="match status" value="1"/>
</dbReference>
<keyword evidence="1" id="KW-1133">Transmembrane helix</keyword>
<dbReference type="AlphaFoldDB" id="A0A158PP52"/>
<keyword evidence="1" id="KW-0812">Transmembrane</keyword>
<accession>A0A158PP52</accession>
<protein>
    <submittedName>
        <fullName evidence="4">G_PROTEIN_RECEP_F1_2 domain-containing protein</fullName>
    </submittedName>
</protein>
<proteinExistence type="predicted"/>
<dbReference type="EMBL" id="UYRR01031316">
    <property type="protein sequence ID" value="VDK48972.1"/>
    <property type="molecule type" value="Genomic_DNA"/>
</dbReference>
<dbReference type="WBParaSite" id="ASIM_0001368601-mRNA-1">
    <property type="protein sequence ID" value="ASIM_0001368601-mRNA-1"/>
    <property type="gene ID" value="ASIM_0001368601"/>
</dbReference>
<keyword evidence="3" id="KW-1185">Reference proteome</keyword>
<name>A0A158PP52_ANISI</name>
<evidence type="ECO:0000256" key="1">
    <source>
        <dbReference type="SAM" id="Phobius"/>
    </source>
</evidence>
<dbReference type="OrthoDB" id="5864904at2759"/>
<feature type="transmembrane region" description="Helical" evidence="1">
    <location>
        <begin position="84"/>
        <end position="112"/>
    </location>
</feature>
<evidence type="ECO:0000313" key="4">
    <source>
        <dbReference type="WBParaSite" id="ASIM_0001368601-mRNA-1"/>
    </source>
</evidence>
<sequence>MNSTSFPLTTTALSGIDVVYKTAYSSIPTSTSRAIITEHPQITFVRETYIWLVPLMISILMIAIIGNSLIVISSPWLSPPVTPYLRLCVSLAAADMWAASLLTAGLIVNSYLTVVIRIRKKSDCFAAILEVFRIGGMLTSDLHLFALAINQFVGITWPLKYKPCSPATAYPQQQQTHSQTHQCSTQCPSVPMQECSSKFDSTISLFGNTFEGRYRCTARRTRSFNAQSSDPDTESTRLSKHSFSGLSASFSKNAEAQSLMC</sequence>
<organism evidence="4">
    <name type="scientific">Anisakis simplex</name>
    <name type="common">Herring worm</name>
    <dbReference type="NCBI Taxonomy" id="6269"/>
    <lineage>
        <taxon>Eukaryota</taxon>
        <taxon>Metazoa</taxon>
        <taxon>Ecdysozoa</taxon>
        <taxon>Nematoda</taxon>
        <taxon>Chromadorea</taxon>
        <taxon>Rhabditida</taxon>
        <taxon>Spirurina</taxon>
        <taxon>Ascaridomorpha</taxon>
        <taxon>Ascaridoidea</taxon>
        <taxon>Anisakidae</taxon>
        <taxon>Anisakis</taxon>
        <taxon>Anisakis simplex complex</taxon>
    </lineage>
</organism>